<gene>
    <name evidence="1" type="primary">214</name>
    <name evidence="1" type="ORF">SEA_TUNATARTARE_214</name>
</gene>
<evidence type="ECO:0000313" key="1">
    <source>
        <dbReference type="EMBL" id="QWT30076.1"/>
    </source>
</evidence>
<dbReference type="RefSeq" id="YP_010652033.1">
    <property type="nucleotide sequence ID" value="NC_070784.1"/>
</dbReference>
<reference evidence="1 2" key="1">
    <citation type="submission" date="2021-03" db="EMBL/GenBank/DDBJ databases">
        <authorList>
            <person name="Alqahtani R."/>
            <person name="Behailu E."/>
            <person name="Cappabianca D.W."/>
            <person name="Csanadi-Schwartz K.M."/>
            <person name="Dalal A.S."/>
            <person name="Fahim M.S."/>
            <person name="Franklin J.M."/>
            <person name="Gluckman M.H."/>
            <person name="Levine C.J."/>
            <person name="Martin N."/>
            <person name="Milza N."/>
            <person name="Najmabadi R."/>
            <person name="Newman A.M."/>
            <person name="Pajunar M."/>
            <person name="Qalawee I."/>
            <person name="Rizvi A."/>
            <person name="Samuel A."/>
            <person name="Smith A."/>
            <person name="Swann F.E."/>
            <person name="Sweeney P."/>
            <person name="Torres N.R."/>
            <person name="Ventrone L."/>
            <person name="Ventura L."/>
            <person name="Wroe M."/>
            <person name="Acquaye N.A."/>
            <person name="Agnes T.J."/>
            <person name="Ahmed A."/>
            <person name="Ahmed S."/>
            <person name="Amodu B.A."/>
            <person name="Arefeayne N.F."/>
            <person name="Asamoah-Frimpong E.A."/>
            <person name="Attaran A."/>
            <person name="Barragan J.M."/>
            <person name="Baumgarten L.N."/>
            <person name="Berhane B."/>
            <person name="Beyene A."/>
            <person name="Bhattarai B."/>
            <person name="Biondokin D.V."/>
            <person name="Boone B.K."/>
            <person name="Burney S.Z."/>
            <person name="Cayanan J.T."/>
            <person name="Cesta G."/>
            <person name="Chang J."/>
            <person name="Chavez J."/>
            <person name="Chorbajian C."/>
            <person name="Christian S."/>
            <person name="Corns J.R."/>
            <person name="Corns N.R."/>
            <person name="Cowan J.T."/>
            <person name="Coyne C."/>
            <person name="Dadzie B."/>
            <person name="Datu D.V."/>
            <person name="Deng B.C."/>
            <person name="Der L."/>
            <person name="Dickerson K."/>
            <person name="Dozier E."/>
            <person name="Egbunine A.O."/>
            <person name="Farooq M."/>
            <person name="Fonge A.E."/>
            <person name="Ghomsi-Nono M.P."/>
            <person name="Giampietro H."/>
            <person name="Gunnison R.P."/>
            <person name="Han S.H."/>
            <person name="Hennigan A.J."/>
            <person name="Hong A.N."/>
            <person name="Ijomor E.C."/>
            <person name="Jalali A."/>
            <person name="Jamil T.Z."/>
            <person name="Jenkins C.R."/>
            <person name="Joseph M.A."/>
            <person name="Jowanowitch O.J."/>
            <person name="Kang D."/>
            <person name="Khan A."/>
            <person name="Khan Z.K."/>
            <person name="Kiewe T."/>
            <person name="Kjerulf A.B."/>
            <person name="Kolosey V."/>
            <person name="Kurup M."/>
            <person name="Lee V.H."/>
            <person name="Llontop-Maldonado V."/>
            <person name="Long P."/>
            <person name="Lu N."/>
            <person name="Majekodunmi A."/>
            <person name="Malik H.W."/>
            <person name="Marcellino S.C."/>
            <person name="Martinez L.A."/>
            <person name="Meher F.N."/>
            <person name="Michelin M.A."/>
            <person name="Mitchell K.G."/>
            <person name="Mullens W.J."/>
            <person name="Nwakama C."/>
            <person name="Nwosu F.T."/>
            <person name="Oboh E.C."/>
            <person name="Odujinrin O."/>
            <person name="Ogunsan O."/>
            <person name="O'Neill K."/>
            <person name="Oxlaj J.A."/>
            <person name="Patel A.K."/>
            <person name="Patel B.R."/>
            <person name="Pham Q."/>
            <person name="Porter J."/>
            <person name="Portes J."/>
            <person name="Prokopenko A."/>
            <person name="Quraishi M."/>
            <person name="Qureshi M."/>
            <person name="Rivera A."/>
            <person name="Rubalsky V."/>
            <person name="Saikali Y."/>
            <person name="Saqaf K."/>
            <person name="Saroya S.R."/>
            <person name="Seas A."/>
            <person name="Shadrick R.E."/>
            <person name="Sharda N."/>
            <person name="Sigindere M.T."/>
            <person name="Simbi V.G."/>
            <person name="Thuzar C."/>
            <person name="Tran K."/>
            <person name="Tran V.D."/>
            <person name="Trang W."/>
            <person name="Vaishnav N."/>
            <person name="Vuong K."/>
            <person name="Walker C."/>
            <person name="Wallace S.A."/>
            <person name="Warfield J.C."/>
            <person name="Wikina T."/>
            <person name="Wobbeking F.T."/>
            <person name="Worrent L.D."/>
            <person name="Yan T."/>
            <person name="Zehra A."/>
            <person name="Avazpour P."/>
            <person name="Kim F.M."/>
            <person name="Mason K."/>
            <person name="Nguyen D.A."/>
            <person name="Pettit S.M."/>
            <person name="Zhou O.J."/>
            <person name="Brissett D.L."/>
            <person name="Gualtieri C."/>
            <person name="Hufford T.M."/>
            <person name="Ko J.M."/>
            <person name="Novak J.K."/>
            <person name="Smith Z.M."/>
            <person name="Mayer-Bacon C."/>
            <person name="Erill I."/>
            <person name="Caruso S.M."/>
            <person name="Garlena R.A."/>
            <person name="Russell D.A."/>
            <person name="Pope W.H."/>
            <person name="Jacobs-Sera D."/>
            <person name="Hatfull G.F."/>
        </authorList>
    </citation>
    <scope>NUCLEOTIDE SEQUENCE [LARGE SCALE GENOMIC DNA]</scope>
</reference>
<dbReference type="GeneID" id="77927781"/>
<accession>A0A8F2E775</accession>
<keyword evidence="2" id="KW-1185">Reference proteome</keyword>
<dbReference type="KEGG" id="vg:77927781"/>
<dbReference type="Proteomes" id="UP000683399">
    <property type="component" value="Segment"/>
</dbReference>
<proteinExistence type="predicted"/>
<organism evidence="1 2">
    <name type="scientific">Streptomyces phage TunaTartare</name>
    <dbReference type="NCBI Taxonomy" id="2848887"/>
    <lineage>
        <taxon>Viruses</taxon>
        <taxon>Duplodnaviria</taxon>
        <taxon>Heunggongvirae</taxon>
        <taxon>Uroviricota</taxon>
        <taxon>Caudoviricetes</taxon>
        <taxon>Stanwilliamsviridae</taxon>
        <taxon>Loccivirinae</taxon>
        <taxon>Faustvirus</taxon>
        <taxon>Faustvirus tunatartare</taxon>
    </lineage>
</organism>
<evidence type="ECO:0000313" key="2">
    <source>
        <dbReference type="Proteomes" id="UP000683399"/>
    </source>
</evidence>
<name>A0A8F2E775_9CAUD</name>
<dbReference type="EMBL" id="MW822145">
    <property type="protein sequence ID" value="QWT30076.1"/>
    <property type="molecule type" value="Genomic_DNA"/>
</dbReference>
<sequence length="50" mass="6274">MEGELISDIQVWFGIREPEWWPEDEEEFEERFSILRENKIPKKRIIRIKK</sequence>
<protein>
    <submittedName>
        <fullName evidence="1">Uncharacterized protein</fullName>
    </submittedName>
</protein>